<dbReference type="Proteomes" id="UP000805193">
    <property type="component" value="Unassembled WGS sequence"/>
</dbReference>
<reference evidence="1 2" key="1">
    <citation type="journal article" date="2020" name="Cell">
        <title>Large-Scale Comparative Analyses of Tick Genomes Elucidate Their Genetic Diversity and Vector Capacities.</title>
        <authorList>
            <consortium name="Tick Genome and Microbiome Consortium (TIGMIC)"/>
            <person name="Jia N."/>
            <person name="Wang J."/>
            <person name="Shi W."/>
            <person name="Du L."/>
            <person name="Sun Y."/>
            <person name="Zhan W."/>
            <person name="Jiang J.F."/>
            <person name="Wang Q."/>
            <person name="Zhang B."/>
            <person name="Ji P."/>
            <person name="Bell-Sakyi L."/>
            <person name="Cui X.M."/>
            <person name="Yuan T.T."/>
            <person name="Jiang B.G."/>
            <person name="Yang W.F."/>
            <person name="Lam T.T."/>
            <person name="Chang Q.C."/>
            <person name="Ding S.J."/>
            <person name="Wang X.J."/>
            <person name="Zhu J.G."/>
            <person name="Ruan X.D."/>
            <person name="Zhao L."/>
            <person name="Wei J.T."/>
            <person name="Ye R.Z."/>
            <person name="Que T.C."/>
            <person name="Du C.H."/>
            <person name="Zhou Y.H."/>
            <person name="Cheng J.X."/>
            <person name="Dai P.F."/>
            <person name="Guo W.B."/>
            <person name="Han X.H."/>
            <person name="Huang E.J."/>
            <person name="Li L.F."/>
            <person name="Wei W."/>
            <person name="Gao Y.C."/>
            <person name="Liu J.Z."/>
            <person name="Shao H.Z."/>
            <person name="Wang X."/>
            <person name="Wang C.C."/>
            <person name="Yang T.C."/>
            <person name="Huo Q.B."/>
            <person name="Li W."/>
            <person name="Chen H.Y."/>
            <person name="Chen S.E."/>
            <person name="Zhou L.G."/>
            <person name="Ni X.B."/>
            <person name="Tian J.H."/>
            <person name="Sheng Y."/>
            <person name="Liu T."/>
            <person name="Pan Y.S."/>
            <person name="Xia L.Y."/>
            <person name="Li J."/>
            <person name="Zhao F."/>
            <person name="Cao W.C."/>
        </authorList>
    </citation>
    <scope>NUCLEOTIDE SEQUENCE [LARGE SCALE GENOMIC DNA]</scope>
    <source>
        <strain evidence="1">Iper-2018</strain>
    </source>
</reference>
<accession>A0AC60QS33</accession>
<organism evidence="1 2">
    <name type="scientific">Ixodes persulcatus</name>
    <name type="common">Taiga tick</name>
    <dbReference type="NCBI Taxonomy" id="34615"/>
    <lineage>
        <taxon>Eukaryota</taxon>
        <taxon>Metazoa</taxon>
        <taxon>Ecdysozoa</taxon>
        <taxon>Arthropoda</taxon>
        <taxon>Chelicerata</taxon>
        <taxon>Arachnida</taxon>
        <taxon>Acari</taxon>
        <taxon>Parasitiformes</taxon>
        <taxon>Ixodida</taxon>
        <taxon>Ixodoidea</taxon>
        <taxon>Ixodidae</taxon>
        <taxon>Ixodinae</taxon>
        <taxon>Ixodes</taxon>
    </lineage>
</organism>
<name>A0AC60QS33_IXOPE</name>
<gene>
    <name evidence="1" type="ORF">HPB47_015961</name>
</gene>
<sequence length="167" mass="17855">MMENLLDKLNSLKSPSNFVKMDLIPSDVKLPVLDIGRLDTRYGPSVFVSLQLADDIVKGGVSSLQLRAFADEAETSHYKMPIVRICLSAERAGAVSVSSLAGQDPRHSPRLGCSSGSDEGVTFEVPLFSAQTLSMPFKERIEASEPQSVHVQAGPICSPLSLPALGS</sequence>
<protein>
    <submittedName>
        <fullName evidence="1">Uncharacterized protein</fullName>
    </submittedName>
</protein>
<evidence type="ECO:0000313" key="1">
    <source>
        <dbReference type="EMBL" id="KAG0441396.1"/>
    </source>
</evidence>
<dbReference type="EMBL" id="JABSTQ010004674">
    <property type="protein sequence ID" value="KAG0441396.1"/>
    <property type="molecule type" value="Genomic_DNA"/>
</dbReference>
<evidence type="ECO:0000313" key="2">
    <source>
        <dbReference type="Proteomes" id="UP000805193"/>
    </source>
</evidence>
<proteinExistence type="predicted"/>
<keyword evidence="2" id="KW-1185">Reference proteome</keyword>
<comment type="caution">
    <text evidence="1">The sequence shown here is derived from an EMBL/GenBank/DDBJ whole genome shotgun (WGS) entry which is preliminary data.</text>
</comment>